<evidence type="ECO:0000313" key="10">
    <source>
        <dbReference type="EMBL" id="PPK94581.1"/>
    </source>
</evidence>
<dbReference type="Gene3D" id="1.50.10.10">
    <property type="match status" value="1"/>
</dbReference>
<dbReference type="GO" id="GO:0016757">
    <property type="term" value="F:glycosyltransferase activity"/>
    <property type="evidence" value="ECO:0007669"/>
    <property type="project" value="UniProtKB-ARBA"/>
</dbReference>
<sequence length="797" mass="87511">MIGRSTFGIDPWQVREPRLDLDVLAQSESVFALSNGHLGFRGNLEEGEPHGVPGTYLNSFFEERPLPHAEAGYGYPEIGQSIVNVTNGKLVRLMVDDEPFDVRYGQLVAHERVLDLRAGTLTRHVEWISPAGRRVRVHTVRLVSFTQRAVAALEYVVEAVDAPVRLIIQSLLVANEAVPTGSGDPRAAAALRSPLVPVEQDAADLRAVLVHRTRASGRQMAAGMDHRFESPGRVQAETRAAEDWARTSFVTVLQPGQRVRLEKTLAYGWSSRRSQQALRDQVASALTGARYSGLDGLLAEQRAYLDEFWDAADVQVEGDPVVQQAVRFGLFHVLQAGARSEGRCIPAKGLTGPGYDGHTFWDTEAYVLPVLTYTAPEATADALRWRHATLGQARHRARELGLRGAAFPWRTIGGAECSGYWPASTAAFHLNADVALAVDRYRTVTGDDSLEREGGLELLVETARLWMSLGHHDRDGRWHVVGVTGPDEYTAVVADNVFTNLAAAANLRAAAAAVRRNPDLARMLGVDMEEGASWRDAANAVHVPYDPELGVHPQHEGFTRLPEWDFAAHADYPLLLSAPYFDLYRRQVVKQADLALAMVWFGDRFAWEDKARNVDYYERRTVRDSSLSASVQAVVAAEVGHLDLAHDYTWEAALVDLRDLHRNTRDGLHIASLAGTWIALVNGFGGLRDHGGTLSFDPRLPQDIDRLRFTLRWHGRRLSVDVEPDRATYLLRDGSDGSDGAGVAGLRLRHAGEDVTVEAGVPLTLPVLPRAPLLPRPPQPPGRAPAARPTPSGPALL</sequence>
<dbReference type="InterPro" id="IPR005196">
    <property type="entry name" value="Glyco_hydro_65_N"/>
</dbReference>
<organism evidence="10 11">
    <name type="scientific">Kineococcus xinjiangensis</name>
    <dbReference type="NCBI Taxonomy" id="512762"/>
    <lineage>
        <taxon>Bacteria</taxon>
        <taxon>Bacillati</taxon>
        <taxon>Actinomycetota</taxon>
        <taxon>Actinomycetes</taxon>
        <taxon>Kineosporiales</taxon>
        <taxon>Kineosporiaceae</taxon>
        <taxon>Kineococcus</taxon>
    </lineage>
</organism>
<dbReference type="PANTHER" id="PTHR11051:SF13">
    <property type="entry name" value="GLYCOSYL TRANSFERASE"/>
    <property type="match status" value="1"/>
</dbReference>
<proteinExistence type="inferred from homology"/>
<comment type="similarity">
    <text evidence="1">Belongs to the glycosyl hydrolase 65 family.</text>
</comment>
<dbReference type="Pfam" id="PF03636">
    <property type="entry name" value="Glyco_hydro_65N"/>
    <property type="match status" value="1"/>
</dbReference>
<dbReference type="AlphaFoldDB" id="A0A2S6IK78"/>
<accession>A0A2S6IK78</accession>
<dbReference type="InterPro" id="IPR017045">
    <property type="entry name" value="Malt_Pase/Glycosyl_Hdrlase"/>
</dbReference>
<feature type="region of interest" description="Disordered" evidence="6">
    <location>
        <begin position="768"/>
        <end position="797"/>
    </location>
</feature>
<evidence type="ECO:0000256" key="4">
    <source>
        <dbReference type="PIRSR" id="PIRSR036289-50"/>
    </source>
</evidence>
<evidence type="ECO:0000313" key="11">
    <source>
        <dbReference type="Proteomes" id="UP000239485"/>
    </source>
</evidence>
<name>A0A2S6IK78_9ACTN</name>
<dbReference type="SUPFAM" id="SSF48208">
    <property type="entry name" value="Six-hairpin glycosidases"/>
    <property type="match status" value="1"/>
</dbReference>
<feature type="binding site" evidence="5">
    <location>
        <begin position="361"/>
        <end position="362"/>
    </location>
    <ligand>
        <name>substrate</name>
    </ligand>
</feature>
<dbReference type="PIRSF" id="PIRSF036289">
    <property type="entry name" value="Glycosyl_hydrolase_malt_phosph"/>
    <property type="match status" value="1"/>
</dbReference>
<dbReference type="Gene3D" id="2.60.420.10">
    <property type="entry name" value="Maltose phosphorylase, domain 3"/>
    <property type="match status" value="1"/>
</dbReference>
<evidence type="ECO:0000259" key="7">
    <source>
        <dbReference type="Pfam" id="PF03632"/>
    </source>
</evidence>
<dbReference type="GO" id="GO:0030246">
    <property type="term" value="F:carbohydrate binding"/>
    <property type="evidence" value="ECO:0007669"/>
    <property type="project" value="InterPro"/>
</dbReference>
<dbReference type="OrthoDB" id="9816160at2"/>
<feature type="binding site" evidence="5">
    <location>
        <begin position="590"/>
        <end position="591"/>
    </location>
    <ligand>
        <name>substrate</name>
    </ligand>
</feature>
<dbReference type="GO" id="GO:0005975">
    <property type="term" value="P:carbohydrate metabolic process"/>
    <property type="evidence" value="ECO:0007669"/>
    <property type="project" value="InterPro"/>
</dbReference>
<evidence type="ECO:0000256" key="3">
    <source>
        <dbReference type="ARBA" id="ARBA00023295"/>
    </source>
</evidence>
<keyword evidence="3" id="KW-0326">Glycosidase</keyword>
<feature type="compositionally biased region" description="Pro residues" evidence="6">
    <location>
        <begin position="772"/>
        <end position="783"/>
    </location>
</feature>
<reference evidence="10 11" key="1">
    <citation type="submission" date="2018-02" db="EMBL/GenBank/DDBJ databases">
        <title>Genomic Encyclopedia of Archaeal and Bacterial Type Strains, Phase II (KMG-II): from individual species to whole genera.</title>
        <authorList>
            <person name="Goeker M."/>
        </authorList>
    </citation>
    <scope>NUCLEOTIDE SEQUENCE [LARGE SCALE GENOMIC DNA]</scope>
    <source>
        <strain evidence="10 11">DSM 22857</strain>
    </source>
</reference>
<dbReference type="GO" id="GO:0004553">
    <property type="term" value="F:hydrolase activity, hydrolyzing O-glycosyl compounds"/>
    <property type="evidence" value="ECO:0007669"/>
    <property type="project" value="TreeGrafter"/>
</dbReference>
<evidence type="ECO:0000256" key="2">
    <source>
        <dbReference type="ARBA" id="ARBA00022801"/>
    </source>
</evidence>
<protein>
    <submittedName>
        <fullName evidence="10">Trehalose/maltose hydrolase-like predicted phosphorylase</fullName>
    </submittedName>
</protein>
<keyword evidence="11" id="KW-1185">Reference proteome</keyword>
<evidence type="ECO:0000256" key="5">
    <source>
        <dbReference type="PIRSR" id="PIRSR036289-51"/>
    </source>
</evidence>
<dbReference type="EMBL" id="PTJD01000007">
    <property type="protein sequence ID" value="PPK94581.1"/>
    <property type="molecule type" value="Genomic_DNA"/>
</dbReference>
<dbReference type="Gene3D" id="2.70.98.40">
    <property type="entry name" value="Glycoside hydrolase, family 65, N-terminal domain"/>
    <property type="match status" value="1"/>
</dbReference>
<dbReference type="InterPro" id="IPR037018">
    <property type="entry name" value="GH65_N"/>
</dbReference>
<dbReference type="SUPFAM" id="SSF74650">
    <property type="entry name" value="Galactose mutarotase-like"/>
    <property type="match status" value="1"/>
</dbReference>
<feature type="domain" description="Glycoside hydrolase family 65 C-terminal" evidence="8">
    <location>
        <begin position="687"/>
        <end position="757"/>
    </location>
</feature>
<evidence type="ECO:0000256" key="1">
    <source>
        <dbReference type="ARBA" id="ARBA00006768"/>
    </source>
</evidence>
<dbReference type="Pfam" id="PF03632">
    <property type="entry name" value="Glyco_hydro_65m"/>
    <property type="match status" value="1"/>
</dbReference>
<comment type="caution">
    <text evidence="10">The sequence shown here is derived from an EMBL/GenBank/DDBJ whole genome shotgun (WGS) entry which is preliminary data.</text>
</comment>
<dbReference type="InterPro" id="IPR005194">
    <property type="entry name" value="Glyco_hydro_65_C"/>
</dbReference>
<evidence type="ECO:0000259" key="9">
    <source>
        <dbReference type="Pfam" id="PF03636"/>
    </source>
</evidence>
<dbReference type="Pfam" id="PF03633">
    <property type="entry name" value="Glyco_hydro_65C"/>
    <property type="match status" value="1"/>
</dbReference>
<feature type="active site" description="Proton donor" evidence="4">
    <location>
        <position position="488"/>
    </location>
</feature>
<feature type="domain" description="Glycoside hydrolase family 65 central catalytic" evidence="7">
    <location>
        <begin position="327"/>
        <end position="677"/>
    </location>
</feature>
<dbReference type="InterPro" id="IPR012341">
    <property type="entry name" value="6hp_glycosidase-like_sf"/>
</dbReference>
<dbReference type="InterPro" id="IPR008928">
    <property type="entry name" value="6-hairpin_glycosidase_sf"/>
</dbReference>
<dbReference type="FunFam" id="2.70.98.40:FF:000001">
    <property type="entry name" value="Family 65 glycosyl hydrolase"/>
    <property type="match status" value="1"/>
</dbReference>
<dbReference type="PANTHER" id="PTHR11051">
    <property type="entry name" value="GLYCOSYL HYDROLASE-RELATED"/>
    <property type="match status" value="1"/>
</dbReference>
<dbReference type="InterPro" id="IPR011013">
    <property type="entry name" value="Gal_mutarotase_sf_dom"/>
</dbReference>
<dbReference type="FunFam" id="1.50.10.10:FF:000029">
    <property type="entry name" value="Family 65 glycosyl hydrolase"/>
    <property type="match status" value="1"/>
</dbReference>
<feature type="domain" description="Glycoside hydrolase family 65 N-terminal" evidence="9">
    <location>
        <begin position="16"/>
        <end position="270"/>
    </location>
</feature>
<dbReference type="RefSeq" id="WP_104432901.1">
    <property type="nucleotide sequence ID" value="NZ_PTJD01000007.1"/>
</dbReference>
<evidence type="ECO:0000259" key="8">
    <source>
        <dbReference type="Pfam" id="PF03633"/>
    </source>
</evidence>
<dbReference type="InterPro" id="IPR005195">
    <property type="entry name" value="Glyco_hydro_65_M"/>
</dbReference>
<gene>
    <name evidence="10" type="ORF">CLV92_10784</name>
</gene>
<keyword evidence="2 10" id="KW-0378">Hydrolase</keyword>
<evidence type="ECO:0000256" key="6">
    <source>
        <dbReference type="SAM" id="MobiDB-lite"/>
    </source>
</evidence>
<dbReference type="Proteomes" id="UP000239485">
    <property type="component" value="Unassembled WGS sequence"/>
</dbReference>
<feature type="compositionally biased region" description="Low complexity" evidence="6">
    <location>
        <begin position="784"/>
        <end position="797"/>
    </location>
</feature>